<dbReference type="Pfam" id="PF02779">
    <property type="entry name" value="Transket_pyr"/>
    <property type="match status" value="1"/>
</dbReference>
<dbReference type="GO" id="GO:0006098">
    <property type="term" value="P:pentose-phosphate shunt"/>
    <property type="evidence" value="ECO:0007669"/>
    <property type="project" value="TreeGrafter"/>
</dbReference>
<name>A0A7I9WD32_MYCAG</name>
<dbReference type="AlphaFoldDB" id="A0A7I9WD32"/>
<dbReference type="Gene3D" id="3.40.50.970">
    <property type="match status" value="1"/>
</dbReference>
<evidence type="ECO:0000259" key="1">
    <source>
        <dbReference type="Pfam" id="PF02779"/>
    </source>
</evidence>
<comment type="caution">
    <text evidence="2">The sequence shown here is derived from an EMBL/GenBank/DDBJ whole genome shotgun (WGS) entry which is preliminary data.</text>
</comment>
<dbReference type="GO" id="GO:0005829">
    <property type="term" value="C:cytosol"/>
    <property type="evidence" value="ECO:0007669"/>
    <property type="project" value="TreeGrafter"/>
</dbReference>
<evidence type="ECO:0000313" key="3">
    <source>
        <dbReference type="Proteomes" id="UP000465302"/>
    </source>
</evidence>
<dbReference type="PANTHER" id="PTHR43522:SF2">
    <property type="entry name" value="TRANSKETOLASE 1-RELATED"/>
    <property type="match status" value="1"/>
</dbReference>
<feature type="domain" description="Transketolase-like pyrimidine-binding" evidence="1">
    <location>
        <begin position="45"/>
        <end position="116"/>
    </location>
</feature>
<proteinExistence type="predicted"/>
<sequence length="168" mass="17648">MINRYATWAADHPQLAVDFPLDRVPASADMAALRPLQKKPPAGKTATRKASGAALNALAGTYPALIGGSADLAGSTNTTILGGDVSNQHYSGRTIHFGIREHAMAAALNGIALHGVCAVRQHLPGVLRLSAARIAVVRADAPTGHLHLHPRFSARRRGRADPSADRAY</sequence>
<reference evidence="2 3" key="1">
    <citation type="journal article" date="2019" name="Emerg. Microbes Infect.">
        <title>Comprehensive subspecies identification of 175 nontuberculous mycobacteria species based on 7547 genomic profiles.</title>
        <authorList>
            <person name="Matsumoto Y."/>
            <person name="Kinjo T."/>
            <person name="Motooka D."/>
            <person name="Nabeya D."/>
            <person name="Jung N."/>
            <person name="Uechi K."/>
            <person name="Horii T."/>
            <person name="Iida T."/>
            <person name="Fujita J."/>
            <person name="Nakamura S."/>
        </authorList>
    </citation>
    <scope>NUCLEOTIDE SEQUENCE [LARGE SCALE GENOMIC DNA]</scope>
    <source>
        <strain evidence="2 3">JCM 6377</strain>
    </source>
</reference>
<organism evidence="2 3">
    <name type="scientific">Mycolicibacterium agri</name>
    <name type="common">Mycobacterium agri</name>
    <dbReference type="NCBI Taxonomy" id="36811"/>
    <lineage>
        <taxon>Bacteria</taxon>
        <taxon>Bacillati</taxon>
        <taxon>Actinomycetota</taxon>
        <taxon>Actinomycetes</taxon>
        <taxon>Mycobacteriales</taxon>
        <taxon>Mycobacteriaceae</taxon>
        <taxon>Mycolicibacterium</taxon>
    </lineage>
</organism>
<accession>A0A7I9WD32</accession>
<gene>
    <name evidence="2" type="ORF">MAGR_66790</name>
</gene>
<dbReference type="InterPro" id="IPR033247">
    <property type="entry name" value="Transketolase_fam"/>
</dbReference>
<dbReference type="GO" id="GO:0000287">
    <property type="term" value="F:magnesium ion binding"/>
    <property type="evidence" value="ECO:0007669"/>
    <property type="project" value="UniProtKB-ARBA"/>
</dbReference>
<dbReference type="InterPro" id="IPR005475">
    <property type="entry name" value="Transketolase-like_Pyr-bd"/>
</dbReference>
<dbReference type="InterPro" id="IPR029061">
    <property type="entry name" value="THDP-binding"/>
</dbReference>
<dbReference type="EMBL" id="BLKS01000003">
    <property type="protein sequence ID" value="GFG55238.1"/>
    <property type="molecule type" value="Genomic_DNA"/>
</dbReference>
<evidence type="ECO:0000313" key="2">
    <source>
        <dbReference type="EMBL" id="GFG55238.1"/>
    </source>
</evidence>
<dbReference type="Proteomes" id="UP000465302">
    <property type="component" value="Unassembled WGS sequence"/>
</dbReference>
<protein>
    <recommendedName>
        <fullName evidence="1">Transketolase-like pyrimidine-binding domain-containing protein</fullName>
    </recommendedName>
</protein>
<dbReference type="SUPFAM" id="SSF52518">
    <property type="entry name" value="Thiamin diphosphate-binding fold (THDP-binding)"/>
    <property type="match status" value="1"/>
</dbReference>
<dbReference type="GO" id="GO:0004802">
    <property type="term" value="F:transketolase activity"/>
    <property type="evidence" value="ECO:0007669"/>
    <property type="project" value="TreeGrafter"/>
</dbReference>
<dbReference type="PANTHER" id="PTHR43522">
    <property type="entry name" value="TRANSKETOLASE"/>
    <property type="match status" value="1"/>
</dbReference>